<name>A0A9D1L231_9BACT</name>
<dbReference type="GO" id="GO:0016020">
    <property type="term" value="C:membrane"/>
    <property type="evidence" value="ECO:0007669"/>
    <property type="project" value="TreeGrafter"/>
</dbReference>
<dbReference type="PROSITE" id="PS51677">
    <property type="entry name" value="NODB"/>
    <property type="match status" value="1"/>
</dbReference>
<accession>A0A9D1L231</accession>
<protein>
    <submittedName>
        <fullName evidence="2">DUF5011 domain-containing protein</fullName>
    </submittedName>
</protein>
<comment type="caution">
    <text evidence="2">The sequence shown here is derived from an EMBL/GenBank/DDBJ whole genome shotgun (WGS) entry which is preliminary data.</text>
</comment>
<dbReference type="EMBL" id="DVML01000007">
    <property type="protein sequence ID" value="HIU22089.1"/>
    <property type="molecule type" value="Genomic_DNA"/>
</dbReference>
<sequence length="416" mass="48704">MKKKILICLLVIWGLWIASYLFIRIEIHGDKKVWIRLNEPYEEFGASASFFGKHLEIQMTDNINTKKSGTYYVCYKTRNFLGIARYKKRIVVVADEKKPQIVLKGASYMVLNQGSKYKEPGYHALDNIDGTITDKVKVSGTVNPDKIGKYRITYQVSDSSKNMTTVTRTVHVISSNFRYLNEYDNIDNTLRGWWTDNKKDHNRPLGGADINELKKYNTYFMGEDEKRIYLTFDEGSNDTYINEILDVLKEKNVKATFFLCHNYIIHNKEVLKRMVKEGHLVGNHTADHKKMPTLATRENFDEFKKQIQKNEEAFYKMTGKEMGKVYREPAGEWSYRSLKIVSDMGYRTYFWSADHYDFDYTVTKEKAYDEMMKRYHNGAIYLLHPKNKGNYEALGDFIDEMKSRGYTFGLVDEIGN</sequence>
<evidence type="ECO:0000313" key="3">
    <source>
        <dbReference type="Proteomes" id="UP000824087"/>
    </source>
</evidence>
<reference evidence="2" key="1">
    <citation type="submission" date="2020-10" db="EMBL/GenBank/DDBJ databases">
        <authorList>
            <person name="Gilroy R."/>
        </authorList>
    </citation>
    <scope>NUCLEOTIDE SEQUENCE</scope>
    <source>
        <strain evidence="2">CHK197-8231</strain>
    </source>
</reference>
<feature type="domain" description="NodB homology" evidence="1">
    <location>
        <begin position="226"/>
        <end position="409"/>
    </location>
</feature>
<dbReference type="PANTHER" id="PTHR10587">
    <property type="entry name" value="GLYCOSYL TRANSFERASE-RELATED"/>
    <property type="match status" value="1"/>
</dbReference>
<dbReference type="Gene3D" id="3.20.20.370">
    <property type="entry name" value="Glycoside hydrolase/deacetylase"/>
    <property type="match status" value="1"/>
</dbReference>
<proteinExistence type="predicted"/>
<dbReference type="PANTHER" id="PTHR10587:SF78">
    <property type="entry name" value="PEPTIDOGLYCAN-N-ACETYLMURAMIC ACID DEACETYLASE PDAA"/>
    <property type="match status" value="1"/>
</dbReference>
<evidence type="ECO:0000259" key="1">
    <source>
        <dbReference type="PROSITE" id="PS51677"/>
    </source>
</evidence>
<dbReference type="Pfam" id="PF16403">
    <property type="entry name" value="Bact_surface_Ig-like"/>
    <property type="match status" value="2"/>
</dbReference>
<dbReference type="AlphaFoldDB" id="A0A9D1L231"/>
<dbReference type="InterPro" id="IPR050248">
    <property type="entry name" value="Polysacc_deacetylase_ArnD"/>
</dbReference>
<dbReference type="InterPro" id="IPR032179">
    <property type="entry name" value="Cry22Aa_Ig-like"/>
</dbReference>
<evidence type="ECO:0000313" key="2">
    <source>
        <dbReference type="EMBL" id="HIU22089.1"/>
    </source>
</evidence>
<organism evidence="2 3">
    <name type="scientific">Candidatus Fimihabitans intestinipullorum</name>
    <dbReference type="NCBI Taxonomy" id="2840820"/>
    <lineage>
        <taxon>Bacteria</taxon>
        <taxon>Bacillati</taxon>
        <taxon>Mycoplasmatota</taxon>
        <taxon>Mycoplasmatota incertae sedis</taxon>
        <taxon>Candidatus Fimihabitans</taxon>
    </lineage>
</organism>
<gene>
    <name evidence="2" type="ORF">IAD49_00755</name>
</gene>
<dbReference type="Pfam" id="PF01522">
    <property type="entry name" value="Polysacc_deac_1"/>
    <property type="match status" value="1"/>
</dbReference>
<dbReference type="InterPro" id="IPR002509">
    <property type="entry name" value="NODB_dom"/>
</dbReference>
<dbReference type="Proteomes" id="UP000824087">
    <property type="component" value="Unassembled WGS sequence"/>
</dbReference>
<dbReference type="Gene3D" id="2.60.40.10">
    <property type="entry name" value="Immunoglobulins"/>
    <property type="match status" value="1"/>
</dbReference>
<dbReference type="GO" id="GO:0016810">
    <property type="term" value="F:hydrolase activity, acting on carbon-nitrogen (but not peptide) bonds"/>
    <property type="evidence" value="ECO:0007669"/>
    <property type="project" value="InterPro"/>
</dbReference>
<dbReference type="InterPro" id="IPR011330">
    <property type="entry name" value="Glyco_hydro/deAcase_b/a-brl"/>
</dbReference>
<dbReference type="InterPro" id="IPR013783">
    <property type="entry name" value="Ig-like_fold"/>
</dbReference>
<reference evidence="2" key="2">
    <citation type="journal article" date="2021" name="PeerJ">
        <title>Extensive microbial diversity within the chicken gut microbiome revealed by metagenomics and culture.</title>
        <authorList>
            <person name="Gilroy R."/>
            <person name="Ravi A."/>
            <person name="Getino M."/>
            <person name="Pursley I."/>
            <person name="Horton D.L."/>
            <person name="Alikhan N.F."/>
            <person name="Baker D."/>
            <person name="Gharbi K."/>
            <person name="Hall N."/>
            <person name="Watson M."/>
            <person name="Adriaenssens E.M."/>
            <person name="Foster-Nyarko E."/>
            <person name="Jarju S."/>
            <person name="Secka A."/>
            <person name="Antonio M."/>
            <person name="Oren A."/>
            <person name="Chaudhuri R.R."/>
            <person name="La Ragione R."/>
            <person name="Hildebrand F."/>
            <person name="Pallen M.J."/>
        </authorList>
    </citation>
    <scope>NUCLEOTIDE SEQUENCE</scope>
    <source>
        <strain evidence="2">CHK197-8231</strain>
    </source>
</reference>
<dbReference type="GO" id="GO:0005975">
    <property type="term" value="P:carbohydrate metabolic process"/>
    <property type="evidence" value="ECO:0007669"/>
    <property type="project" value="InterPro"/>
</dbReference>
<dbReference type="SUPFAM" id="SSF88713">
    <property type="entry name" value="Glycoside hydrolase/deacetylase"/>
    <property type="match status" value="1"/>
</dbReference>